<evidence type="ECO:0000256" key="1">
    <source>
        <dbReference type="ARBA" id="ARBA00004749"/>
    </source>
</evidence>
<keyword evidence="4" id="KW-0547">Nucleotide-binding</keyword>
<comment type="similarity">
    <text evidence="2">Belongs to the protein kinase superfamily. ADCK protein kinase family.</text>
</comment>
<protein>
    <submittedName>
        <fullName evidence="8">Atypical kinase coq8a, mitochondrial</fullName>
    </submittedName>
</protein>
<evidence type="ECO:0000259" key="7">
    <source>
        <dbReference type="Pfam" id="PF03109"/>
    </source>
</evidence>
<dbReference type="GO" id="GO:0005524">
    <property type="term" value="F:ATP binding"/>
    <property type="evidence" value="ECO:0007669"/>
    <property type="project" value="UniProtKB-KW"/>
</dbReference>
<evidence type="ECO:0000256" key="3">
    <source>
        <dbReference type="ARBA" id="ARBA00022679"/>
    </source>
</evidence>
<name>A0AAV4AAQ4_9GAST</name>
<sequence>MSRGNDMIGFLRGLQHISRAAVDHKGGEFSKMWKNSSLREMAKGAGLKLESKLGDSGNINAQSLQSTLENTAAQVTDTINTVKAQADVLASTIGKKWPPKSSDLDHVEFRPSEPLDIELSEDQVIQSTFASTSTDSDVSEPLPSVGQAAKEKRNKNVNEMNATSFFQATTFPLNSSTSSDSIVSSMATGVASSVGQAFNTAAAAASTTASVAAAATTSVSETINNTAAAGAAILSSSGGGAASHGTSNNQSKPLEAAAKSTLNSVKVKLGDTPIKPKAFKPMKQQLSERAQERRVPASRISRLMNYGGLAAGLSMGALAEVTKRSLGLKEEAQGAGKLDANPFLTEANAERIVNTLCRVRGAALKLGQIISIQDNAFINPQLQSIFERVRQSADFMPVWQMKKAMAKDLGPDWREKLAEFDEKPFAAASIGQVHKGKLHNGMDVALKIQYPGVGDSIDSDINNLMAVMNVGNILPEGLYVKSVIDSARKELSWEVDYLREAKCARKFRELFKDDPFIYVPEVIDDLSNKYVLTTEFVEGVPVDQCIDLDQETRDKISTAILRLCLTELFVWRFMQTDPNWSNFFYNPESDQLILLDFGASRGYGKVFVDKYMRIIKAAADKDRQTILEGSRDIGFLTGYETKVMEDAHCDAVEILGEAYSDELFDFGSQSTTARIHNLIPVMVKHRLTPPPEETYSLHRKMSGTFLLCAKLKGRVRCRDMFQEIWQNYRYGEIEEETVSPV</sequence>
<accession>A0AAV4AAQ4</accession>
<dbReference type="PANTHER" id="PTHR43851:SF3">
    <property type="entry name" value="COENZYME Q8"/>
    <property type="match status" value="1"/>
</dbReference>
<keyword evidence="5" id="KW-0067">ATP-binding</keyword>
<feature type="region of interest" description="Disordered" evidence="6">
    <location>
        <begin position="129"/>
        <end position="151"/>
    </location>
</feature>
<keyword evidence="3" id="KW-0808">Transferase</keyword>
<comment type="pathway">
    <text evidence="1">Cofactor biosynthesis; ubiquinone biosynthesis.</text>
</comment>
<dbReference type="InterPro" id="IPR034646">
    <property type="entry name" value="ADCK3_dom"/>
</dbReference>
<dbReference type="EMBL" id="BLXT01003731">
    <property type="protein sequence ID" value="GFO03900.1"/>
    <property type="molecule type" value="Genomic_DNA"/>
</dbReference>
<evidence type="ECO:0000313" key="9">
    <source>
        <dbReference type="Proteomes" id="UP000735302"/>
    </source>
</evidence>
<proteinExistence type="inferred from homology"/>
<evidence type="ECO:0000256" key="2">
    <source>
        <dbReference type="ARBA" id="ARBA00009670"/>
    </source>
</evidence>
<feature type="domain" description="ABC1 atypical kinase-like" evidence="7">
    <location>
        <begin position="389"/>
        <end position="628"/>
    </location>
</feature>
<dbReference type="GO" id="GO:0016301">
    <property type="term" value="F:kinase activity"/>
    <property type="evidence" value="ECO:0007669"/>
    <property type="project" value="UniProtKB-KW"/>
</dbReference>
<evidence type="ECO:0000256" key="6">
    <source>
        <dbReference type="SAM" id="MobiDB-lite"/>
    </source>
</evidence>
<dbReference type="AlphaFoldDB" id="A0AAV4AAQ4"/>
<keyword evidence="8" id="KW-0418">Kinase</keyword>
<reference evidence="8 9" key="1">
    <citation type="journal article" date="2021" name="Elife">
        <title>Chloroplast acquisition without the gene transfer in kleptoplastic sea slugs, Plakobranchus ocellatus.</title>
        <authorList>
            <person name="Maeda T."/>
            <person name="Takahashi S."/>
            <person name="Yoshida T."/>
            <person name="Shimamura S."/>
            <person name="Takaki Y."/>
            <person name="Nagai Y."/>
            <person name="Toyoda A."/>
            <person name="Suzuki Y."/>
            <person name="Arimoto A."/>
            <person name="Ishii H."/>
            <person name="Satoh N."/>
            <person name="Nishiyama T."/>
            <person name="Hasebe M."/>
            <person name="Maruyama T."/>
            <person name="Minagawa J."/>
            <person name="Obokata J."/>
            <person name="Shigenobu S."/>
        </authorList>
    </citation>
    <scope>NUCLEOTIDE SEQUENCE [LARGE SCALE GENOMIC DNA]</scope>
</reference>
<dbReference type="PANTHER" id="PTHR43851">
    <property type="match status" value="1"/>
</dbReference>
<dbReference type="CDD" id="cd13970">
    <property type="entry name" value="ABC1_ADCK3"/>
    <property type="match status" value="1"/>
</dbReference>
<dbReference type="Proteomes" id="UP000735302">
    <property type="component" value="Unassembled WGS sequence"/>
</dbReference>
<organism evidence="8 9">
    <name type="scientific">Plakobranchus ocellatus</name>
    <dbReference type="NCBI Taxonomy" id="259542"/>
    <lineage>
        <taxon>Eukaryota</taxon>
        <taxon>Metazoa</taxon>
        <taxon>Spiralia</taxon>
        <taxon>Lophotrochozoa</taxon>
        <taxon>Mollusca</taxon>
        <taxon>Gastropoda</taxon>
        <taxon>Heterobranchia</taxon>
        <taxon>Euthyneura</taxon>
        <taxon>Panpulmonata</taxon>
        <taxon>Sacoglossa</taxon>
        <taxon>Placobranchoidea</taxon>
        <taxon>Plakobranchidae</taxon>
        <taxon>Plakobranchus</taxon>
    </lineage>
</organism>
<evidence type="ECO:0000256" key="4">
    <source>
        <dbReference type="ARBA" id="ARBA00022741"/>
    </source>
</evidence>
<dbReference type="InterPro" id="IPR051409">
    <property type="entry name" value="Atypical_kinase_ADCK"/>
</dbReference>
<dbReference type="InterPro" id="IPR011009">
    <property type="entry name" value="Kinase-like_dom_sf"/>
</dbReference>
<evidence type="ECO:0000313" key="8">
    <source>
        <dbReference type="EMBL" id="GFO03900.1"/>
    </source>
</evidence>
<dbReference type="InterPro" id="IPR004147">
    <property type="entry name" value="ABC1_dom"/>
</dbReference>
<gene>
    <name evidence="8" type="ORF">PoB_003040500</name>
</gene>
<dbReference type="Pfam" id="PF03109">
    <property type="entry name" value="ABC1"/>
    <property type="match status" value="1"/>
</dbReference>
<evidence type="ECO:0000256" key="5">
    <source>
        <dbReference type="ARBA" id="ARBA00022840"/>
    </source>
</evidence>
<dbReference type="GO" id="GO:0006744">
    <property type="term" value="P:ubiquinone biosynthetic process"/>
    <property type="evidence" value="ECO:0007669"/>
    <property type="project" value="TreeGrafter"/>
</dbReference>
<comment type="caution">
    <text evidence="8">The sequence shown here is derived from an EMBL/GenBank/DDBJ whole genome shotgun (WGS) entry which is preliminary data.</text>
</comment>
<keyword evidence="9" id="KW-1185">Reference proteome</keyword>
<dbReference type="SUPFAM" id="SSF56112">
    <property type="entry name" value="Protein kinase-like (PK-like)"/>
    <property type="match status" value="1"/>
</dbReference>